<keyword evidence="2" id="KW-1185">Reference proteome</keyword>
<accession>A0ACC3BVQ1</accession>
<gene>
    <name evidence="1" type="ORF">I4F81_004229</name>
</gene>
<protein>
    <submittedName>
        <fullName evidence="1">Uncharacterized protein</fullName>
    </submittedName>
</protein>
<evidence type="ECO:0000313" key="2">
    <source>
        <dbReference type="Proteomes" id="UP000798662"/>
    </source>
</evidence>
<proteinExistence type="predicted"/>
<comment type="caution">
    <text evidence="1">The sequence shown here is derived from an EMBL/GenBank/DDBJ whole genome shotgun (WGS) entry which is preliminary data.</text>
</comment>
<evidence type="ECO:0000313" key="1">
    <source>
        <dbReference type="EMBL" id="KAK1861648.1"/>
    </source>
</evidence>
<sequence length="511" mass="51320">MANRRGRDSRTRARRGGSVCSDTHVSSSPVRTRALSPLSRAGCSLPWRDVSVAHLPPPPPRTLLFSAGGLASSARAHRSASPLPSFPPPFRFPLRLPPPCMNCTARVHPPHHPLPMTTRRLTRHLRHRTLSSSAFSSLLLVAVSVTFFLLETLRAGGYFFLPSDPDGNPRRLFLSLSAVSWPLLLTSAACLCLVSHTSTRARSVVVATDGVRRFYVSGPGLTGLLLFFLWAAAGAGLVTAADVFLILGSRSRWEAAGESSWPAMVAGGISAALAGWTALVAVWHGISAGRDFAAPTTAIQPPRDAEGGTAGGAGGGGAWTNDAYGGGGGGHDGWPPLAAQPLGHRPPPAPGGAYAAGSAPAPPPPGGYYDHGGGHRAFGAPGAAVVAPPAGWAAGSPPPPSSGPTGPVAGAPYVPPASSPAQPLPPAGYPPPAGHAAAAAAAAAALPAGADADTVHAAGVAAQARAHRLAGCVATCVGMGFDVSAARAAADATDGDVSAAVAQLLARQVGG</sequence>
<dbReference type="EMBL" id="CM020618">
    <property type="protein sequence ID" value="KAK1861648.1"/>
    <property type="molecule type" value="Genomic_DNA"/>
</dbReference>
<reference evidence="1" key="1">
    <citation type="submission" date="2019-11" db="EMBL/GenBank/DDBJ databases">
        <title>Nori genome reveals adaptations in red seaweeds to the harsh intertidal environment.</title>
        <authorList>
            <person name="Wang D."/>
            <person name="Mao Y."/>
        </authorList>
    </citation>
    <scope>NUCLEOTIDE SEQUENCE</scope>
    <source>
        <tissue evidence="1">Gametophyte</tissue>
    </source>
</reference>
<name>A0ACC3BVQ1_PYRYE</name>
<dbReference type="Proteomes" id="UP000798662">
    <property type="component" value="Chromosome 1"/>
</dbReference>
<organism evidence="1 2">
    <name type="scientific">Pyropia yezoensis</name>
    <name type="common">Susabi-nori</name>
    <name type="synonym">Porphyra yezoensis</name>
    <dbReference type="NCBI Taxonomy" id="2788"/>
    <lineage>
        <taxon>Eukaryota</taxon>
        <taxon>Rhodophyta</taxon>
        <taxon>Bangiophyceae</taxon>
        <taxon>Bangiales</taxon>
        <taxon>Bangiaceae</taxon>
        <taxon>Pyropia</taxon>
    </lineage>
</organism>